<dbReference type="OrthoDB" id="4062651at2759"/>
<dbReference type="InterPro" id="IPR011009">
    <property type="entry name" value="Kinase-like_dom_sf"/>
</dbReference>
<dbReference type="PANTHER" id="PTHR27002:SF1095">
    <property type="entry name" value="G-TYPE LECTIN S-RECEPTOR-LIKE SERINE_THREONINE-PROTEIN KINASE RKS1"/>
    <property type="match status" value="1"/>
</dbReference>
<gene>
    <name evidence="7" type="ORF">NE237_000890</name>
</gene>
<feature type="domain" description="Serine-threonine/tyrosine-protein kinase catalytic" evidence="6">
    <location>
        <begin position="7"/>
        <end position="104"/>
    </location>
</feature>
<proteinExistence type="predicted"/>
<keyword evidence="5" id="KW-0067">ATP-binding</keyword>
<name>A0A9Q0KSE9_9MAGN</name>
<evidence type="ECO:0000313" key="7">
    <source>
        <dbReference type="EMBL" id="KAJ4975784.1"/>
    </source>
</evidence>
<keyword evidence="2" id="KW-0808">Transferase</keyword>
<keyword evidence="3" id="KW-0547">Nucleotide-binding</keyword>
<evidence type="ECO:0000256" key="5">
    <source>
        <dbReference type="ARBA" id="ARBA00022840"/>
    </source>
</evidence>
<dbReference type="Proteomes" id="UP001141806">
    <property type="component" value="Unassembled WGS sequence"/>
</dbReference>
<dbReference type="GO" id="GO:0004674">
    <property type="term" value="F:protein serine/threonine kinase activity"/>
    <property type="evidence" value="ECO:0007669"/>
    <property type="project" value="UniProtKB-KW"/>
</dbReference>
<comment type="caution">
    <text evidence="7">The sequence shown here is derived from an EMBL/GenBank/DDBJ whole genome shotgun (WGS) entry which is preliminary data.</text>
</comment>
<dbReference type="EMBL" id="JAMYWD010000003">
    <property type="protein sequence ID" value="KAJ4975784.1"/>
    <property type="molecule type" value="Genomic_DNA"/>
</dbReference>
<dbReference type="Gene3D" id="1.10.510.10">
    <property type="entry name" value="Transferase(Phosphotransferase) domain 1"/>
    <property type="match status" value="1"/>
</dbReference>
<dbReference type="PANTHER" id="PTHR27002">
    <property type="entry name" value="RECEPTOR-LIKE SERINE/THREONINE-PROTEIN KINASE SD1-8"/>
    <property type="match status" value="1"/>
</dbReference>
<dbReference type="AlphaFoldDB" id="A0A9Q0KSE9"/>
<reference evidence="7" key="1">
    <citation type="journal article" date="2023" name="Plant J.">
        <title>The genome of the king protea, Protea cynaroides.</title>
        <authorList>
            <person name="Chang J."/>
            <person name="Duong T.A."/>
            <person name="Schoeman C."/>
            <person name="Ma X."/>
            <person name="Roodt D."/>
            <person name="Barker N."/>
            <person name="Li Z."/>
            <person name="Van de Peer Y."/>
            <person name="Mizrachi E."/>
        </authorList>
    </citation>
    <scope>NUCLEOTIDE SEQUENCE</scope>
    <source>
        <tissue evidence="7">Young leaves</tissue>
    </source>
</reference>
<accession>A0A9Q0KSE9</accession>
<keyword evidence="4" id="KW-0418">Kinase</keyword>
<keyword evidence="8" id="KW-1185">Reference proteome</keyword>
<evidence type="ECO:0000256" key="2">
    <source>
        <dbReference type="ARBA" id="ARBA00022679"/>
    </source>
</evidence>
<dbReference type="InterPro" id="IPR001245">
    <property type="entry name" value="Ser-Thr/Tyr_kinase_cat_dom"/>
</dbReference>
<dbReference type="GO" id="GO:0005524">
    <property type="term" value="F:ATP binding"/>
    <property type="evidence" value="ECO:0007669"/>
    <property type="project" value="UniProtKB-KW"/>
</dbReference>
<evidence type="ECO:0000259" key="6">
    <source>
        <dbReference type="Pfam" id="PF07714"/>
    </source>
</evidence>
<protein>
    <recommendedName>
        <fullName evidence="6">Serine-threonine/tyrosine-protein kinase catalytic domain-containing protein</fullName>
    </recommendedName>
</protein>
<evidence type="ECO:0000313" key="8">
    <source>
        <dbReference type="Proteomes" id="UP001141806"/>
    </source>
</evidence>
<organism evidence="7 8">
    <name type="scientific">Protea cynaroides</name>
    <dbReference type="NCBI Taxonomy" id="273540"/>
    <lineage>
        <taxon>Eukaryota</taxon>
        <taxon>Viridiplantae</taxon>
        <taxon>Streptophyta</taxon>
        <taxon>Embryophyta</taxon>
        <taxon>Tracheophyta</taxon>
        <taxon>Spermatophyta</taxon>
        <taxon>Magnoliopsida</taxon>
        <taxon>Proteales</taxon>
        <taxon>Proteaceae</taxon>
        <taxon>Protea</taxon>
    </lineage>
</organism>
<keyword evidence="1" id="KW-0723">Serine/threonine-protein kinase</keyword>
<evidence type="ECO:0000256" key="4">
    <source>
        <dbReference type="ARBA" id="ARBA00022777"/>
    </source>
</evidence>
<sequence length="118" mass="13378">MKIQVVMSPEYAMQGPFSIKSDVFSFGVLLLKILSDKKNNEYFDDDPSMNLIGHVWELWKEDKVLEIVDSTIADNYVAHEISRCIQVGLLCVQESALDRPTMTSAIFTLGNEKKNAYT</sequence>
<dbReference type="GO" id="GO:0005886">
    <property type="term" value="C:plasma membrane"/>
    <property type="evidence" value="ECO:0007669"/>
    <property type="project" value="TreeGrafter"/>
</dbReference>
<dbReference type="SUPFAM" id="SSF56112">
    <property type="entry name" value="Protein kinase-like (PK-like)"/>
    <property type="match status" value="1"/>
</dbReference>
<dbReference type="Pfam" id="PF07714">
    <property type="entry name" value="PK_Tyr_Ser-Thr"/>
    <property type="match status" value="1"/>
</dbReference>
<evidence type="ECO:0000256" key="1">
    <source>
        <dbReference type="ARBA" id="ARBA00022527"/>
    </source>
</evidence>
<evidence type="ECO:0000256" key="3">
    <source>
        <dbReference type="ARBA" id="ARBA00022741"/>
    </source>
</evidence>